<dbReference type="AlphaFoldDB" id="A0A168DJP9"/>
<gene>
    <name evidence="2" type="ORF">LEL_08482</name>
</gene>
<organism evidence="2 3">
    <name type="scientific">Akanthomyces lecanii RCEF 1005</name>
    <dbReference type="NCBI Taxonomy" id="1081108"/>
    <lineage>
        <taxon>Eukaryota</taxon>
        <taxon>Fungi</taxon>
        <taxon>Dikarya</taxon>
        <taxon>Ascomycota</taxon>
        <taxon>Pezizomycotina</taxon>
        <taxon>Sordariomycetes</taxon>
        <taxon>Hypocreomycetidae</taxon>
        <taxon>Hypocreales</taxon>
        <taxon>Cordycipitaceae</taxon>
        <taxon>Akanthomyces</taxon>
        <taxon>Cordyceps confragosa</taxon>
    </lineage>
</organism>
<evidence type="ECO:0000256" key="1">
    <source>
        <dbReference type="SAM" id="MobiDB-lite"/>
    </source>
</evidence>
<sequence length="554" mass="58098">MALWTSSYPVDAGDRDPSFAWHDTDLPSAGLDDSQHDLFAQFLDFEAGHGSTSAAMGAGGSVAAVASEPFYMDHHQAQLPHHHPHHAHHESSTTSSGVSNADDFDFLSTSSNVDAAAGYDVDPSTLAMFAQDPAAMYAATGNGVTVSDTELERLEGISLHSPKKGTAAPATDRASSPTPEGNNNNTPAAAAAVGSNATTNNNAGGTVNGRRSRKIVEALSSTIRKATTMRKTRKVSQALQRAVSPSLENPPMALKPANNTQTLRGRRAHTQHALQQQQQQQQFSESPPLLQVDTAVANGGGGFVAGQFDDPFGGEISPTHAPQMRYYSQGGLGTPMDSPTRSAAMLQQQQQQGGQHWQQQQQQHSAQWSAASSQQELWWGGAGGGGGSVDAKNIDANMAMHSQHAELPYDVHSDGSMPAQNGLMIHMPQPRQAGINELALNAHTSPAPRPRPRRSAAPRAGAPGSFSADEGSSAGGGGLGGITLGGGIGFVNFTPNDGSVLMTGVAPSGSSKTKARREKEAQERRRRLSEAAMKAVAAAGGDIEKFREQQGFEI</sequence>
<name>A0A168DJP9_CORDF</name>
<protein>
    <submittedName>
        <fullName evidence="2">Uncharacterized protein</fullName>
    </submittedName>
</protein>
<feature type="region of interest" description="Disordered" evidence="1">
    <location>
        <begin position="503"/>
        <end position="530"/>
    </location>
</feature>
<feature type="compositionally biased region" description="Low complexity" evidence="1">
    <location>
        <begin position="347"/>
        <end position="374"/>
    </location>
</feature>
<feature type="region of interest" description="Disordered" evidence="1">
    <location>
        <begin position="330"/>
        <end position="374"/>
    </location>
</feature>
<evidence type="ECO:0000313" key="2">
    <source>
        <dbReference type="EMBL" id="OAA72698.1"/>
    </source>
</evidence>
<feature type="compositionally biased region" description="Low complexity" evidence="1">
    <location>
        <begin position="175"/>
        <end position="209"/>
    </location>
</feature>
<dbReference type="EMBL" id="AZHF01000007">
    <property type="protein sequence ID" value="OAA72698.1"/>
    <property type="molecule type" value="Genomic_DNA"/>
</dbReference>
<feature type="region of interest" description="Disordered" evidence="1">
    <location>
        <begin position="442"/>
        <end position="474"/>
    </location>
</feature>
<dbReference type="Proteomes" id="UP000076881">
    <property type="component" value="Unassembled WGS sequence"/>
</dbReference>
<keyword evidence="3" id="KW-1185">Reference proteome</keyword>
<proteinExistence type="predicted"/>
<evidence type="ECO:0000313" key="3">
    <source>
        <dbReference type="Proteomes" id="UP000076881"/>
    </source>
</evidence>
<feature type="compositionally biased region" description="Low complexity" evidence="1">
    <location>
        <begin position="457"/>
        <end position="468"/>
    </location>
</feature>
<dbReference type="STRING" id="1081108.A0A168DJP9"/>
<dbReference type="OrthoDB" id="2575228at2759"/>
<feature type="region of interest" description="Disordered" evidence="1">
    <location>
        <begin position="157"/>
        <end position="210"/>
    </location>
</feature>
<accession>A0A168DJP9</accession>
<comment type="caution">
    <text evidence="2">The sequence shown here is derived from an EMBL/GenBank/DDBJ whole genome shotgun (WGS) entry which is preliminary data.</text>
</comment>
<feature type="region of interest" description="Disordered" evidence="1">
    <location>
        <begin position="227"/>
        <end position="286"/>
    </location>
</feature>
<reference evidence="2 3" key="1">
    <citation type="journal article" date="2016" name="Genome Biol. Evol.">
        <title>Divergent and convergent evolution of fungal pathogenicity.</title>
        <authorList>
            <person name="Shang Y."/>
            <person name="Xiao G."/>
            <person name="Zheng P."/>
            <person name="Cen K."/>
            <person name="Zhan S."/>
            <person name="Wang C."/>
        </authorList>
    </citation>
    <scope>NUCLEOTIDE SEQUENCE [LARGE SCALE GENOMIC DNA]</scope>
    <source>
        <strain evidence="2 3">RCEF 1005</strain>
    </source>
</reference>
<feature type="region of interest" description="Disordered" evidence="1">
    <location>
        <begin position="78"/>
        <end position="98"/>
    </location>
</feature>